<keyword evidence="3" id="KW-1185">Reference proteome</keyword>
<proteinExistence type="predicted"/>
<name>A0ABN6RJZ6_9DEIO</name>
<evidence type="ECO:0000256" key="1">
    <source>
        <dbReference type="SAM" id="MobiDB-lite"/>
    </source>
</evidence>
<dbReference type="EMBL" id="AP026560">
    <property type="protein sequence ID" value="BDP41902.1"/>
    <property type="molecule type" value="Genomic_DNA"/>
</dbReference>
<dbReference type="Proteomes" id="UP001064971">
    <property type="component" value="Chromosome"/>
</dbReference>
<protein>
    <submittedName>
        <fullName evidence="2">Uncharacterized protein</fullName>
    </submittedName>
</protein>
<accession>A0ABN6RJZ6</accession>
<reference evidence="2" key="1">
    <citation type="submission" date="2022-07" db="EMBL/GenBank/DDBJ databases">
        <title>Complete Genome Sequence of the Radioresistant Bacterium Deinococcus aetherius ST0316, Isolated from the Air Dust collected in Lower Stratosphere above Japan.</title>
        <authorList>
            <person name="Satoh K."/>
            <person name="Hagiwara K."/>
            <person name="Katsumata K."/>
            <person name="Kubo A."/>
            <person name="Yokobori S."/>
            <person name="Yamagishi A."/>
            <person name="Oono Y."/>
            <person name="Narumi I."/>
        </authorList>
    </citation>
    <scope>NUCLEOTIDE SEQUENCE</scope>
    <source>
        <strain evidence="2">ST0316</strain>
    </source>
</reference>
<sequence length="65" mass="6975">MPTVIRAAMRQRATASFQFSFQYIADLRVGGLTAVIGQTGPGKCDPNPALATSERRCHLRGSPQA</sequence>
<gene>
    <name evidence="2" type="ORF">DAETH_18710</name>
</gene>
<evidence type="ECO:0000313" key="3">
    <source>
        <dbReference type="Proteomes" id="UP001064971"/>
    </source>
</evidence>
<feature type="region of interest" description="Disordered" evidence="1">
    <location>
        <begin position="45"/>
        <end position="65"/>
    </location>
</feature>
<evidence type="ECO:0000313" key="2">
    <source>
        <dbReference type="EMBL" id="BDP41902.1"/>
    </source>
</evidence>
<organism evidence="2 3">
    <name type="scientific">Deinococcus aetherius</name>
    <dbReference type="NCBI Taxonomy" id="200252"/>
    <lineage>
        <taxon>Bacteria</taxon>
        <taxon>Thermotogati</taxon>
        <taxon>Deinococcota</taxon>
        <taxon>Deinococci</taxon>
        <taxon>Deinococcales</taxon>
        <taxon>Deinococcaceae</taxon>
        <taxon>Deinococcus</taxon>
    </lineage>
</organism>